<keyword evidence="5" id="KW-0560">Oxidoreductase</keyword>
<sequence length="275" mass="29261">MIRVKGFNKARQLLTRKTFLESFIVSPQVATQIKHVFGEELSPKEVVERIIGDVRDKGDEALFHYAKKLDAVELDSLEVGKQEISAAYDIVGKGLVSALELAAKRIRDFHLACACKSGTVFVNQYLARQVQPLDRVGLYIPGGTATYPSTVLMTAIPAKIAGVREIIVASPPGKNGSIPAPTLVAADIAEAERIFKVGGAQAIAALAFGTESIPKVDKICGPGNIFVTLAKKMVYGNVAIDGLQGPSEIVIVADETANPSLCAADLLAQAEHDPL</sequence>
<dbReference type="Pfam" id="PF00815">
    <property type="entry name" value="Histidinol_dh"/>
    <property type="match status" value="1"/>
</dbReference>
<keyword evidence="4" id="KW-0862">Zinc</keyword>
<protein>
    <recommendedName>
        <fullName evidence="7">Histidinol dehydrogenase</fullName>
    </recommendedName>
</protein>
<dbReference type="GO" id="GO:0051287">
    <property type="term" value="F:NAD binding"/>
    <property type="evidence" value="ECO:0007669"/>
    <property type="project" value="InterPro"/>
</dbReference>
<dbReference type="GO" id="GO:0005737">
    <property type="term" value="C:cytoplasm"/>
    <property type="evidence" value="ECO:0007669"/>
    <property type="project" value="TreeGrafter"/>
</dbReference>
<dbReference type="PROSITE" id="PS00611">
    <property type="entry name" value="HISOL_DEHYDROGENASE"/>
    <property type="match status" value="1"/>
</dbReference>
<gene>
    <name evidence="6" type="ORF">S06H3_04025</name>
</gene>
<evidence type="ECO:0000256" key="3">
    <source>
        <dbReference type="ARBA" id="ARBA00022723"/>
    </source>
</evidence>
<dbReference type="InterPro" id="IPR016161">
    <property type="entry name" value="Ald_DH/histidinol_DH"/>
</dbReference>
<dbReference type="Gene3D" id="1.20.5.1300">
    <property type="match status" value="1"/>
</dbReference>
<dbReference type="PANTHER" id="PTHR21256:SF2">
    <property type="entry name" value="HISTIDINE BIOSYNTHESIS TRIFUNCTIONAL PROTEIN"/>
    <property type="match status" value="1"/>
</dbReference>
<keyword evidence="3" id="KW-0479">Metal-binding</keyword>
<evidence type="ECO:0000313" key="6">
    <source>
        <dbReference type="EMBL" id="GAH95374.1"/>
    </source>
</evidence>
<dbReference type="GO" id="GO:0004399">
    <property type="term" value="F:histidinol dehydrogenase activity"/>
    <property type="evidence" value="ECO:0007669"/>
    <property type="project" value="TreeGrafter"/>
</dbReference>
<dbReference type="FunFam" id="3.40.50.1980:FF:000026">
    <property type="entry name" value="Histidinol dehydrogenase"/>
    <property type="match status" value="1"/>
</dbReference>
<evidence type="ECO:0000256" key="2">
    <source>
        <dbReference type="ARBA" id="ARBA00010178"/>
    </source>
</evidence>
<dbReference type="SUPFAM" id="SSF53720">
    <property type="entry name" value="ALDH-like"/>
    <property type="match status" value="1"/>
</dbReference>
<dbReference type="PRINTS" id="PR00083">
    <property type="entry name" value="HOLDHDRGNASE"/>
</dbReference>
<dbReference type="GO" id="GO:0000105">
    <property type="term" value="P:L-histidine biosynthetic process"/>
    <property type="evidence" value="ECO:0007669"/>
    <property type="project" value="TreeGrafter"/>
</dbReference>
<dbReference type="InterPro" id="IPR001692">
    <property type="entry name" value="Histidinol_DH_CS"/>
</dbReference>
<dbReference type="PANTHER" id="PTHR21256">
    <property type="entry name" value="HISTIDINOL DEHYDROGENASE HDH"/>
    <property type="match status" value="1"/>
</dbReference>
<evidence type="ECO:0000256" key="1">
    <source>
        <dbReference type="ARBA" id="ARBA00001947"/>
    </source>
</evidence>
<organism evidence="6">
    <name type="scientific">marine sediment metagenome</name>
    <dbReference type="NCBI Taxonomy" id="412755"/>
    <lineage>
        <taxon>unclassified sequences</taxon>
        <taxon>metagenomes</taxon>
        <taxon>ecological metagenomes</taxon>
    </lineage>
</organism>
<dbReference type="InterPro" id="IPR012131">
    <property type="entry name" value="Hstdl_DH"/>
</dbReference>
<evidence type="ECO:0000256" key="4">
    <source>
        <dbReference type="ARBA" id="ARBA00022833"/>
    </source>
</evidence>
<comment type="caution">
    <text evidence="6">The sequence shown here is derived from an EMBL/GenBank/DDBJ whole genome shotgun (WGS) entry which is preliminary data.</text>
</comment>
<evidence type="ECO:0008006" key="7">
    <source>
        <dbReference type="Google" id="ProtNLM"/>
    </source>
</evidence>
<name>X1KYW6_9ZZZZ</name>
<feature type="non-terminal residue" evidence="6">
    <location>
        <position position="275"/>
    </location>
</feature>
<dbReference type="AlphaFoldDB" id="X1KYW6"/>
<accession>X1KYW6</accession>
<dbReference type="NCBIfam" id="TIGR00069">
    <property type="entry name" value="hisD"/>
    <property type="match status" value="1"/>
</dbReference>
<reference evidence="6" key="1">
    <citation type="journal article" date="2014" name="Front. Microbiol.">
        <title>High frequency of phylogenetically diverse reductive dehalogenase-homologous genes in deep subseafloor sedimentary metagenomes.</title>
        <authorList>
            <person name="Kawai M."/>
            <person name="Futagami T."/>
            <person name="Toyoda A."/>
            <person name="Takaki Y."/>
            <person name="Nishi S."/>
            <person name="Hori S."/>
            <person name="Arai W."/>
            <person name="Tsubouchi T."/>
            <person name="Morono Y."/>
            <person name="Uchiyama I."/>
            <person name="Ito T."/>
            <person name="Fujiyama A."/>
            <person name="Inagaki F."/>
            <person name="Takami H."/>
        </authorList>
    </citation>
    <scope>NUCLEOTIDE SEQUENCE</scope>
    <source>
        <strain evidence="6">Expedition CK06-06</strain>
    </source>
</reference>
<dbReference type="Gene3D" id="3.40.50.1980">
    <property type="entry name" value="Nitrogenase molybdenum iron protein domain"/>
    <property type="match status" value="2"/>
</dbReference>
<proteinExistence type="inferred from homology"/>
<comment type="similarity">
    <text evidence="2">Belongs to the histidinol dehydrogenase family.</text>
</comment>
<dbReference type="EMBL" id="BARV01001369">
    <property type="protein sequence ID" value="GAH95374.1"/>
    <property type="molecule type" value="Genomic_DNA"/>
</dbReference>
<dbReference type="CDD" id="cd06572">
    <property type="entry name" value="Histidinol_dh"/>
    <property type="match status" value="1"/>
</dbReference>
<evidence type="ECO:0000256" key="5">
    <source>
        <dbReference type="ARBA" id="ARBA00023002"/>
    </source>
</evidence>
<comment type="cofactor">
    <cofactor evidence="1">
        <name>Zn(2+)</name>
        <dbReference type="ChEBI" id="CHEBI:29105"/>
    </cofactor>
</comment>
<dbReference type="GO" id="GO:0046872">
    <property type="term" value="F:metal ion binding"/>
    <property type="evidence" value="ECO:0007669"/>
    <property type="project" value="UniProtKB-KW"/>
</dbReference>